<name>A0A5J4UWS8_9EUKA</name>
<evidence type="ECO:0000313" key="1">
    <source>
        <dbReference type="EMBL" id="KAA6375166.1"/>
    </source>
</evidence>
<accession>A0A5J4UWS8</accession>
<dbReference type="EMBL" id="SNRW01011427">
    <property type="protein sequence ID" value="KAA6375166.1"/>
    <property type="molecule type" value="Genomic_DNA"/>
</dbReference>
<reference evidence="1 2" key="1">
    <citation type="submission" date="2019-03" db="EMBL/GenBank/DDBJ databases">
        <title>Single cell metagenomics reveals metabolic interactions within the superorganism composed of flagellate Streblomastix strix and complex community of Bacteroidetes bacteria on its surface.</title>
        <authorList>
            <person name="Treitli S.C."/>
            <person name="Kolisko M."/>
            <person name="Husnik F."/>
            <person name="Keeling P."/>
            <person name="Hampl V."/>
        </authorList>
    </citation>
    <scope>NUCLEOTIDE SEQUENCE [LARGE SCALE GENOMIC DNA]</scope>
    <source>
        <strain evidence="1">ST1C</strain>
    </source>
</reference>
<sequence length="241" mass="27298">MEGKANTEKTLSATIKNEGVIVDMIRNIRLTNFPTQVLRTQSSNYHASNISDGGGFIKTIMSLANIKSLFVTIDMSQYPTWFFPVLFKNIDLIIDQRHVFISAYPALIQDVCGQMDLKLLKTYYPNKFMLAWKLATDDSFMRGYNSSKIGARTNIQVQLGITPVNAICNNDDIRPTLIDQNDFKYFTSTRCYPNIKNVKLSPLTHYLCDGIVRIMFDDNPDPQMLSLEIIGEMRGSAIRSG</sequence>
<comment type="caution">
    <text evidence="1">The sequence shown here is derived from an EMBL/GenBank/DDBJ whole genome shotgun (WGS) entry which is preliminary data.</text>
</comment>
<organism evidence="1 2">
    <name type="scientific">Streblomastix strix</name>
    <dbReference type="NCBI Taxonomy" id="222440"/>
    <lineage>
        <taxon>Eukaryota</taxon>
        <taxon>Metamonada</taxon>
        <taxon>Preaxostyla</taxon>
        <taxon>Oxymonadida</taxon>
        <taxon>Streblomastigidae</taxon>
        <taxon>Streblomastix</taxon>
    </lineage>
</organism>
<proteinExistence type="predicted"/>
<dbReference type="AlphaFoldDB" id="A0A5J4UWS8"/>
<protein>
    <submittedName>
        <fullName evidence="1">Uncharacterized protein</fullName>
    </submittedName>
</protein>
<gene>
    <name evidence="1" type="ORF">EZS28_029306</name>
</gene>
<evidence type="ECO:0000313" key="2">
    <source>
        <dbReference type="Proteomes" id="UP000324800"/>
    </source>
</evidence>
<dbReference type="Proteomes" id="UP000324800">
    <property type="component" value="Unassembled WGS sequence"/>
</dbReference>